<organism evidence="1 2">
    <name type="scientific">Paracoccus salipaludis</name>
    <dbReference type="NCBI Taxonomy" id="2032623"/>
    <lineage>
        <taxon>Bacteria</taxon>
        <taxon>Pseudomonadati</taxon>
        <taxon>Pseudomonadota</taxon>
        <taxon>Alphaproteobacteria</taxon>
        <taxon>Rhodobacterales</taxon>
        <taxon>Paracoccaceae</taxon>
        <taxon>Paracoccus</taxon>
    </lineage>
</organism>
<evidence type="ECO:0000313" key="1">
    <source>
        <dbReference type="EMBL" id="PAU98078.1"/>
    </source>
</evidence>
<reference evidence="1 2" key="1">
    <citation type="submission" date="2017-09" db="EMBL/GenBank/DDBJ databases">
        <title>Paracoccus alkalisoli sp. nov., isolated from saline alkaline soil.</title>
        <authorList>
            <person name="Dong X."/>
            <person name="Zhang G."/>
        </authorList>
    </citation>
    <scope>NUCLEOTIDE SEQUENCE [LARGE SCALE GENOMIC DNA]</scope>
    <source>
        <strain evidence="1 2">WN007</strain>
    </source>
</reference>
<accession>A0A2A2GL59</accession>
<dbReference type="Proteomes" id="UP000218023">
    <property type="component" value="Unassembled WGS sequence"/>
</dbReference>
<name>A0A2A2GL59_9RHOB</name>
<dbReference type="OrthoDB" id="270332at2"/>
<comment type="caution">
    <text evidence="1">The sequence shown here is derived from an EMBL/GenBank/DDBJ whole genome shotgun (WGS) entry which is preliminary data.</text>
</comment>
<proteinExistence type="predicted"/>
<evidence type="ECO:0000313" key="2">
    <source>
        <dbReference type="Proteomes" id="UP000218023"/>
    </source>
</evidence>
<dbReference type="AlphaFoldDB" id="A0A2A2GL59"/>
<dbReference type="RefSeq" id="WP_095639483.1">
    <property type="nucleotide sequence ID" value="NZ_NSJZ01000003.1"/>
</dbReference>
<sequence length="260" mass="28101">MGHIHLGVLPRSKQWRQVVELLGSEAADEAVFAAAAIAAEKDLARAADDAVFVEAVRLLLMIPFAARGDDFGQALRDCDLPISSTPDLFEISAAAGARLDEIARMAGRRSDFGELAGRALIGTLNDQIGQSLPGLFEATDRDVQIEAQRLSRPSGVAVLTRAFFGRLLSDSLSYWLDRTLATQTGPGRRLPDAGARSAFDVALQQYAHEATRIIQEFAPGWYGKRLHEDGGVGSPQAAAFAAVAMKKITEELRRKRDADD</sequence>
<gene>
    <name evidence="1" type="ORF">CK240_06335</name>
</gene>
<keyword evidence="2" id="KW-1185">Reference proteome</keyword>
<dbReference type="EMBL" id="NSJZ01000003">
    <property type="protein sequence ID" value="PAU98078.1"/>
    <property type="molecule type" value="Genomic_DNA"/>
</dbReference>
<protein>
    <submittedName>
        <fullName evidence="1">Uncharacterized protein</fullName>
    </submittedName>
</protein>